<evidence type="ECO:0000256" key="1">
    <source>
        <dbReference type="SAM" id="Phobius"/>
    </source>
</evidence>
<keyword evidence="1" id="KW-1133">Transmembrane helix</keyword>
<proteinExistence type="predicted"/>
<accession>A0A1F5YW28</accession>
<dbReference type="EMBL" id="MFJD01000004">
    <property type="protein sequence ID" value="OGG04283.1"/>
    <property type="molecule type" value="Genomic_DNA"/>
</dbReference>
<protein>
    <submittedName>
        <fullName evidence="2">Uncharacterized protein</fullName>
    </submittedName>
</protein>
<evidence type="ECO:0000313" key="2">
    <source>
        <dbReference type="EMBL" id="OGG04283.1"/>
    </source>
</evidence>
<feature type="transmembrane region" description="Helical" evidence="1">
    <location>
        <begin position="36"/>
        <end position="54"/>
    </location>
</feature>
<gene>
    <name evidence="2" type="ORF">A2Z33_03990</name>
</gene>
<evidence type="ECO:0000313" key="3">
    <source>
        <dbReference type="Proteomes" id="UP000178448"/>
    </source>
</evidence>
<sequence>MLDIFVSITIFLLVAGAHILIHNAAASGRIYLPRSIFLFFISGGLLNWMVLNTLPRLGHSGWAALLMYPLPLTATVIYVVISVIYILYSGSAVYGDYSPSAKIYLYLVKRGRATEKELKKLFSDTELVTNRINDLIHMGFVGRKSDAYFVSTKGKFLYILIEIYRRIIGWRSSG</sequence>
<feature type="transmembrane region" description="Helical" evidence="1">
    <location>
        <begin position="66"/>
        <end position="88"/>
    </location>
</feature>
<dbReference type="STRING" id="1798374.A2Z33_03990"/>
<dbReference type="AlphaFoldDB" id="A0A1F5YW28"/>
<organism evidence="2 3">
    <name type="scientific">Candidatus Gottesmanbacteria bacterium RBG_16_52_11</name>
    <dbReference type="NCBI Taxonomy" id="1798374"/>
    <lineage>
        <taxon>Bacteria</taxon>
        <taxon>Candidatus Gottesmaniibacteriota</taxon>
    </lineage>
</organism>
<comment type="caution">
    <text evidence="2">The sequence shown here is derived from an EMBL/GenBank/DDBJ whole genome shotgun (WGS) entry which is preliminary data.</text>
</comment>
<name>A0A1F5YW28_9BACT</name>
<dbReference type="Proteomes" id="UP000178448">
    <property type="component" value="Unassembled WGS sequence"/>
</dbReference>
<reference evidence="2 3" key="1">
    <citation type="journal article" date="2016" name="Nat. Commun.">
        <title>Thousands of microbial genomes shed light on interconnected biogeochemical processes in an aquifer system.</title>
        <authorList>
            <person name="Anantharaman K."/>
            <person name="Brown C.T."/>
            <person name="Hug L.A."/>
            <person name="Sharon I."/>
            <person name="Castelle C.J."/>
            <person name="Probst A.J."/>
            <person name="Thomas B.C."/>
            <person name="Singh A."/>
            <person name="Wilkins M.J."/>
            <person name="Karaoz U."/>
            <person name="Brodie E.L."/>
            <person name="Williams K.H."/>
            <person name="Hubbard S.S."/>
            <person name="Banfield J.F."/>
        </authorList>
    </citation>
    <scope>NUCLEOTIDE SEQUENCE [LARGE SCALE GENOMIC DNA]</scope>
</reference>
<keyword evidence="1" id="KW-0812">Transmembrane</keyword>
<keyword evidence="1" id="KW-0472">Membrane</keyword>